<dbReference type="Gene3D" id="3.40.190.10">
    <property type="entry name" value="Periplasmic binding protein-like II"/>
    <property type="match status" value="2"/>
</dbReference>
<dbReference type="Proteomes" id="UP001589748">
    <property type="component" value="Unassembled WGS sequence"/>
</dbReference>
<organism evidence="5 6">
    <name type="scientific">Kineococcus gynurae</name>
    <dbReference type="NCBI Taxonomy" id="452979"/>
    <lineage>
        <taxon>Bacteria</taxon>
        <taxon>Bacillati</taxon>
        <taxon>Actinomycetota</taxon>
        <taxon>Actinomycetes</taxon>
        <taxon>Kineosporiales</taxon>
        <taxon>Kineosporiaceae</taxon>
        <taxon>Kineococcus</taxon>
    </lineage>
</organism>
<name>A0ABV5LPA6_9ACTN</name>
<comment type="caution">
    <text evidence="5">The sequence shown here is derived from an EMBL/GenBank/DDBJ whole genome shotgun (WGS) entry which is preliminary data.</text>
</comment>
<evidence type="ECO:0000313" key="5">
    <source>
        <dbReference type="EMBL" id="MFB9375884.1"/>
    </source>
</evidence>
<feature type="chain" id="PRO_5046555109" evidence="4">
    <location>
        <begin position="24"/>
        <end position="407"/>
    </location>
</feature>
<dbReference type="InterPro" id="IPR006059">
    <property type="entry name" value="SBP"/>
</dbReference>
<dbReference type="PANTHER" id="PTHR30061">
    <property type="entry name" value="MALTOSE-BINDING PERIPLASMIC PROTEIN"/>
    <property type="match status" value="1"/>
</dbReference>
<dbReference type="EMBL" id="JBHMDM010000001">
    <property type="protein sequence ID" value="MFB9375884.1"/>
    <property type="molecule type" value="Genomic_DNA"/>
</dbReference>
<sequence>MARRGTVRTVLALALTLPLALSACGGGGGSTAGGDDSTLRVLDYHNDEPNKSVWQKALDDCGTQVGMTVQRESVPGETLIQKVLQQSSSRTLPDVLMLDNPDLQQIAASGALAPLDDFGLTSDGYAAGVTAASTYEGKLYGLQPITNTIALFYNEDILAEAGLTPPTTWEELKATSAALTEGDRYGVAFSAMNSFEGTWQFLPFMWSNGGDEKDIATPETAEALQLWVDLVQSGSASRSVVTWGQADVMEQFSAGNAAMMVNGPWNFGALNENADLNYSVVPLPAPTAGGTVVSPFGGETWTVPQTGNPDKQKKAAEFVACLNSDENMVAEAVGTNTVPTKPELTEQAVSQVPALESFAAQVPDLRARTGELGAEWPTAATKIYTAVQNALVGGMTPTDALKQAQDG</sequence>
<protein>
    <submittedName>
        <fullName evidence="5">Extracellular solute-binding protein</fullName>
    </submittedName>
</protein>
<evidence type="ECO:0000313" key="6">
    <source>
        <dbReference type="Proteomes" id="UP001589748"/>
    </source>
</evidence>
<evidence type="ECO:0000256" key="2">
    <source>
        <dbReference type="ARBA" id="ARBA00022448"/>
    </source>
</evidence>
<feature type="signal peptide" evidence="4">
    <location>
        <begin position="1"/>
        <end position="23"/>
    </location>
</feature>
<keyword evidence="6" id="KW-1185">Reference proteome</keyword>
<accession>A0ABV5LPA6</accession>
<evidence type="ECO:0000256" key="1">
    <source>
        <dbReference type="ARBA" id="ARBA00008520"/>
    </source>
</evidence>
<evidence type="ECO:0000256" key="4">
    <source>
        <dbReference type="SAM" id="SignalP"/>
    </source>
</evidence>
<dbReference type="SUPFAM" id="SSF53850">
    <property type="entry name" value="Periplasmic binding protein-like II"/>
    <property type="match status" value="1"/>
</dbReference>
<evidence type="ECO:0000256" key="3">
    <source>
        <dbReference type="ARBA" id="ARBA00022729"/>
    </source>
</evidence>
<keyword evidence="3 4" id="KW-0732">Signal</keyword>
<gene>
    <name evidence="5" type="ORF">ACFFVI_02775</name>
</gene>
<dbReference type="CDD" id="cd13585">
    <property type="entry name" value="PBP2_TMBP_like"/>
    <property type="match status" value="1"/>
</dbReference>
<dbReference type="PROSITE" id="PS51257">
    <property type="entry name" value="PROKAR_LIPOPROTEIN"/>
    <property type="match status" value="1"/>
</dbReference>
<keyword evidence="2" id="KW-0813">Transport</keyword>
<proteinExistence type="inferred from homology"/>
<comment type="similarity">
    <text evidence="1">Belongs to the bacterial solute-binding protein 1 family.</text>
</comment>
<dbReference type="PANTHER" id="PTHR30061:SF50">
    <property type="entry name" value="MALTOSE_MALTODEXTRIN-BINDING PERIPLASMIC PROTEIN"/>
    <property type="match status" value="1"/>
</dbReference>
<reference evidence="5 6" key="1">
    <citation type="submission" date="2024-09" db="EMBL/GenBank/DDBJ databases">
        <authorList>
            <person name="Sun Q."/>
            <person name="Mori K."/>
        </authorList>
    </citation>
    <scope>NUCLEOTIDE SEQUENCE [LARGE SCALE GENOMIC DNA]</scope>
    <source>
        <strain evidence="5 6">TISTR 1856</strain>
    </source>
</reference>
<dbReference type="Pfam" id="PF13416">
    <property type="entry name" value="SBP_bac_8"/>
    <property type="match status" value="1"/>
</dbReference>
<dbReference type="RefSeq" id="WP_380139758.1">
    <property type="nucleotide sequence ID" value="NZ_JBHLUI010000012.1"/>
</dbReference>